<feature type="compositionally biased region" description="Polar residues" evidence="1">
    <location>
        <begin position="643"/>
        <end position="657"/>
    </location>
</feature>
<dbReference type="STRING" id="1573173.A0A161W5T1"/>
<sequence>MSLESSTIISTTRKLRSPSDWPSWYLALQLEARSKHVWEFMDPDGPVKNNDGNFYPDGIPDSFKVFTIDEYVADENAKRNERNTKRDEAYQEPLLAMEDPNVKITYQTYLTNASTQETIRKRREKAFDVIDVWVKATVSDTLLLPAQMEALERNQTSLRSILRILKRQHALSNSTSQTLVREEYLAVMDRANSSISPTTWLAEWRHAYLRAVVTKAPEVQGTLASQSFLRAVSRRIAPSWATRELSEIVRNEQTGLPTPDPDFYATLLSGILQEDTFATKQRGRTHGVYITLAGRPAQSTDNELYRSAIKDLHELCPCSRDHYWSLLDCGYVEKALTGTTVKNVMVDEDKKPDTDLPSKIVACIINPALFQLNSSEAEPGPRSYNVFATPYSGPHVLSRSTVLDNCGATHLVNDLTLLEPDLIKIPDGTEDRVDSGTASYPIIAKGRRVIKAALKNRNGATMDLTLEDVGYVENFHVNVVSEALLRKTGIWYSGLDCTLCYGGYEDGFVVKQLTRMANIAFLEYKPLSSYLSSTRIPNAYNLYRIWIPSLKQVIITRNVTFDESRFYSKDDAKEGISGEEARAVADDIQHPSTSHEPEFHVLGITEEIDVKLILQNEHPSQQLQPPGPALRTVVSDEDPGDVQDQQLEAVTPVSEPT</sequence>
<keyword evidence="4" id="KW-1185">Reference proteome</keyword>
<keyword evidence="3" id="KW-0695">RNA-directed DNA polymerase</keyword>
<comment type="caution">
    <text evidence="3">The sequence shown here is derived from an EMBL/GenBank/DDBJ whole genome shotgun (WGS) entry which is preliminary data.</text>
</comment>
<organism evidence="3 4">
    <name type="scientific">Colletotrichum incanum</name>
    <name type="common">Soybean anthracnose fungus</name>
    <dbReference type="NCBI Taxonomy" id="1573173"/>
    <lineage>
        <taxon>Eukaryota</taxon>
        <taxon>Fungi</taxon>
        <taxon>Dikarya</taxon>
        <taxon>Ascomycota</taxon>
        <taxon>Pezizomycotina</taxon>
        <taxon>Sordariomycetes</taxon>
        <taxon>Hypocreomycetidae</taxon>
        <taxon>Glomerellales</taxon>
        <taxon>Glomerellaceae</taxon>
        <taxon>Colletotrichum</taxon>
        <taxon>Colletotrichum spaethianum species complex</taxon>
    </lineage>
</organism>
<feature type="domain" description="Retroviral polymerase SH3-like" evidence="2">
    <location>
        <begin position="540"/>
        <end position="570"/>
    </location>
</feature>
<dbReference type="GO" id="GO:0003964">
    <property type="term" value="F:RNA-directed DNA polymerase activity"/>
    <property type="evidence" value="ECO:0007669"/>
    <property type="project" value="UniProtKB-KW"/>
</dbReference>
<gene>
    <name evidence="3" type="ORF">CI238_04347</name>
</gene>
<protein>
    <submittedName>
        <fullName evidence="3">Reverse transcriptase domain protein</fullName>
    </submittedName>
</protein>
<evidence type="ECO:0000256" key="1">
    <source>
        <dbReference type="SAM" id="MobiDB-lite"/>
    </source>
</evidence>
<evidence type="ECO:0000313" key="3">
    <source>
        <dbReference type="EMBL" id="KZL79198.1"/>
    </source>
</evidence>
<evidence type="ECO:0000313" key="4">
    <source>
        <dbReference type="Proteomes" id="UP000076584"/>
    </source>
</evidence>
<proteinExistence type="predicted"/>
<evidence type="ECO:0000259" key="2">
    <source>
        <dbReference type="Pfam" id="PF25597"/>
    </source>
</evidence>
<dbReference type="Proteomes" id="UP000076584">
    <property type="component" value="Unassembled WGS sequence"/>
</dbReference>
<feature type="region of interest" description="Disordered" evidence="1">
    <location>
        <begin position="619"/>
        <end position="657"/>
    </location>
</feature>
<keyword evidence="3" id="KW-0548">Nucleotidyltransferase</keyword>
<reference evidence="3 4" key="1">
    <citation type="submission" date="2015-06" db="EMBL/GenBank/DDBJ databases">
        <title>Survival trade-offs in plant roots during colonization by closely related pathogenic and mutualistic fungi.</title>
        <authorList>
            <person name="Hacquard S."/>
            <person name="Kracher B."/>
            <person name="Hiruma K."/>
            <person name="Weinman A."/>
            <person name="Muench P."/>
            <person name="Garrido Oter R."/>
            <person name="Ver Loren van Themaat E."/>
            <person name="Dallerey J.-F."/>
            <person name="Damm U."/>
            <person name="Henrissat B."/>
            <person name="Lespinet O."/>
            <person name="Thon M."/>
            <person name="Kemen E."/>
            <person name="McHardy A.C."/>
            <person name="Schulze-Lefert P."/>
            <person name="O'Connell R.J."/>
        </authorList>
    </citation>
    <scope>NUCLEOTIDE SEQUENCE [LARGE SCALE GENOMIC DNA]</scope>
    <source>
        <strain evidence="3 4">MAFF 238704</strain>
    </source>
</reference>
<dbReference type="EMBL" id="LFIW01002127">
    <property type="protein sequence ID" value="KZL79198.1"/>
    <property type="molecule type" value="Genomic_DNA"/>
</dbReference>
<dbReference type="Pfam" id="PF25597">
    <property type="entry name" value="SH3_retrovirus"/>
    <property type="match status" value="1"/>
</dbReference>
<keyword evidence="3" id="KW-0808">Transferase</keyword>
<name>A0A161W5T1_COLIC</name>
<dbReference type="InterPro" id="IPR057670">
    <property type="entry name" value="SH3_retrovirus"/>
</dbReference>
<accession>A0A161W5T1</accession>
<dbReference type="AlphaFoldDB" id="A0A161W5T1"/>